<evidence type="ECO:0000256" key="1">
    <source>
        <dbReference type="SAM" id="MobiDB-lite"/>
    </source>
</evidence>
<organism evidence="2 3">
    <name type="scientific">Tritrichomonas musculus</name>
    <dbReference type="NCBI Taxonomy" id="1915356"/>
    <lineage>
        <taxon>Eukaryota</taxon>
        <taxon>Metamonada</taxon>
        <taxon>Parabasalia</taxon>
        <taxon>Tritrichomonadida</taxon>
        <taxon>Tritrichomonadidae</taxon>
        <taxon>Tritrichomonas</taxon>
    </lineage>
</organism>
<protein>
    <submittedName>
        <fullName evidence="2">Uncharacterized protein</fullName>
    </submittedName>
</protein>
<feature type="region of interest" description="Disordered" evidence="1">
    <location>
        <begin position="83"/>
        <end position="106"/>
    </location>
</feature>
<dbReference type="EMBL" id="JAPFFF010000009">
    <property type="protein sequence ID" value="KAK8882028.1"/>
    <property type="molecule type" value="Genomic_DNA"/>
</dbReference>
<name>A0ABR2JTS8_9EUKA</name>
<reference evidence="2 3" key="1">
    <citation type="submission" date="2024-04" db="EMBL/GenBank/DDBJ databases">
        <title>Tritrichomonas musculus Genome.</title>
        <authorList>
            <person name="Alves-Ferreira E."/>
            <person name="Grigg M."/>
            <person name="Lorenzi H."/>
            <person name="Galac M."/>
        </authorList>
    </citation>
    <scope>NUCLEOTIDE SEQUENCE [LARGE SCALE GENOMIC DNA]</scope>
    <source>
        <strain evidence="2 3">EAF2021</strain>
    </source>
</reference>
<evidence type="ECO:0000313" key="3">
    <source>
        <dbReference type="Proteomes" id="UP001470230"/>
    </source>
</evidence>
<comment type="caution">
    <text evidence="2">The sequence shown here is derived from an EMBL/GenBank/DDBJ whole genome shotgun (WGS) entry which is preliminary data.</text>
</comment>
<sequence>MQCTNINNQFCFKNHFEYFDQFFDKIVYEFAKRCLPDKLDNVMINCFIDSDIDNREVVLVGVPIEEAKRYFLEIKREQIQKDNHNHGSIFLPHPPKADNEEESDSDGQIIEDFRNSNNDAQIFPNYQDIEYFSEYSNEEEEVGIGDQRYHIIDIQPKKSKKPKSQEEIARKMKISEMIKK</sequence>
<dbReference type="Proteomes" id="UP001470230">
    <property type="component" value="Unassembled WGS sequence"/>
</dbReference>
<evidence type="ECO:0000313" key="2">
    <source>
        <dbReference type="EMBL" id="KAK8882028.1"/>
    </source>
</evidence>
<gene>
    <name evidence="2" type="ORF">M9Y10_044667</name>
</gene>
<accession>A0ABR2JTS8</accession>
<proteinExistence type="predicted"/>
<keyword evidence="3" id="KW-1185">Reference proteome</keyword>